<reference evidence="3" key="1">
    <citation type="submission" date="2021-12" db="EMBL/GenBank/DDBJ databases">
        <authorList>
            <person name="Zaccaron A."/>
            <person name="Stergiopoulos I."/>
        </authorList>
    </citation>
    <scope>NUCLEOTIDE SEQUENCE</scope>
    <source>
        <strain evidence="3">Race5_Kim</strain>
    </source>
</reference>
<dbReference type="KEGG" id="ffu:CLAFUR5_10769"/>
<dbReference type="AlphaFoldDB" id="A0A9Q8PEU5"/>
<accession>A0A9Q8PEU5</accession>
<evidence type="ECO:0000313" key="4">
    <source>
        <dbReference type="Proteomes" id="UP000756132"/>
    </source>
</evidence>
<dbReference type="GeneID" id="71990647"/>
<dbReference type="SUPFAM" id="SSF51735">
    <property type="entry name" value="NAD(P)-binding Rossmann-fold domains"/>
    <property type="match status" value="1"/>
</dbReference>
<dbReference type="RefSeq" id="XP_047765567.1">
    <property type="nucleotide sequence ID" value="XM_047909917.1"/>
</dbReference>
<dbReference type="Gene3D" id="3.40.50.720">
    <property type="entry name" value="NAD(P)-binding Rossmann-like Domain"/>
    <property type="match status" value="1"/>
</dbReference>
<dbReference type="PANTHER" id="PTHR43180">
    <property type="entry name" value="3-OXOACYL-(ACYL-CARRIER-PROTEIN) REDUCTASE (AFU_ORTHOLOGUE AFUA_6G11210)"/>
    <property type="match status" value="1"/>
</dbReference>
<protein>
    <submittedName>
        <fullName evidence="3">Short-chain dehydrogenase reductase 3a</fullName>
    </submittedName>
</protein>
<comment type="similarity">
    <text evidence="1">Belongs to the short-chain dehydrogenases/reductases (SDR) family.</text>
</comment>
<dbReference type="OrthoDB" id="417891at2759"/>
<keyword evidence="4" id="KW-1185">Reference proteome</keyword>
<dbReference type="InterPro" id="IPR002347">
    <property type="entry name" value="SDR_fam"/>
</dbReference>
<dbReference type="PANTHER" id="PTHR43180:SF66">
    <property type="entry name" value="SHORT-CHAIN DEHYDROGENASE_REDUCTASE FAMILY PROTEIN"/>
    <property type="match status" value="1"/>
</dbReference>
<keyword evidence="2" id="KW-0560">Oxidoreductase</keyword>
<reference evidence="3" key="2">
    <citation type="journal article" date="2022" name="Microb. Genom.">
        <title>A chromosome-scale genome assembly of the tomato pathogen Cladosporium fulvum reveals a compartmentalized genome architecture and the presence of a dispensable chromosome.</title>
        <authorList>
            <person name="Zaccaron A.Z."/>
            <person name="Chen L.H."/>
            <person name="Samaras A."/>
            <person name="Stergiopoulos I."/>
        </authorList>
    </citation>
    <scope>NUCLEOTIDE SEQUENCE</scope>
    <source>
        <strain evidence="3">Race5_Kim</strain>
    </source>
</reference>
<dbReference type="EMBL" id="CP090170">
    <property type="protein sequence ID" value="UJO21201.1"/>
    <property type="molecule type" value="Genomic_DNA"/>
</dbReference>
<evidence type="ECO:0000256" key="2">
    <source>
        <dbReference type="ARBA" id="ARBA00023002"/>
    </source>
</evidence>
<dbReference type="InterPro" id="IPR036291">
    <property type="entry name" value="NAD(P)-bd_dom_sf"/>
</dbReference>
<gene>
    <name evidence="3" type="ORF">CLAFUR5_10769</name>
</gene>
<name>A0A9Q8PEU5_PASFU</name>
<evidence type="ECO:0000313" key="3">
    <source>
        <dbReference type="EMBL" id="UJO21201.1"/>
    </source>
</evidence>
<evidence type="ECO:0000256" key="1">
    <source>
        <dbReference type="ARBA" id="ARBA00006484"/>
    </source>
</evidence>
<proteinExistence type="inferred from homology"/>
<dbReference type="Proteomes" id="UP000756132">
    <property type="component" value="Chromosome 8"/>
</dbReference>
<dbReference type="Pfam" id="PF00106">
    <property type="entry name" value="adh_short"/>
    <property type="match status" value="1"/>
</dbReference>
<sequence length="117" mass="12563">MLDERLKGKVRIPNRMLALSTLDEFTNFKVAVVTGGASGIGQCAVQCLRSRGAKVASFDITQMAASNDQELLLVRCDVSDEAQVENAVAMVAAQWGRIDILVNCAGVLDRFGKFLSG</sequence>
<organism evidence="3 4">
    <name type="scientific">Passalora fulva</name>
    <name type="common">Tomato leaf mold</name>
    <name type="synonym">Cladosporium fulvum</name>
    <dbReference type="NCBI Taxonomy" id="5499"/>
    <lineage>
        <taxon>Eukaryota</taxon>
        <taxon>Fungi</taxon>
        <taxon>Dikarya</taxon>
        <taxon>Ascomycota</taxon>
        <taxon>Pezizomycotina</taxon>
        <taxon>Dothideomycetes</taxon>
        <taxon>Dothideomycetidae</taxon>
        <taxon>Mycosphaerellales</taxon>
        <taxon>Mycosphaerellaceae</taxon>
        <taxon>Fulvia</taxon>
    </lineage>
</organism>
<dbReference type="PRINTS" id="PR00081">
    <property type="entry name" value="GDHRDH"/>
</dbReference>
<dbReference type="GO" id="GO:0016491">
    <property type="term" value="F:oxidoreductase activity"/>
    <property type="evidence" value="ECO:0007669"/>
    <property type="project" value="UniProtKB-KW"/>
</dbReference>